<feature type="compositionally biased region" description="Polar residues" evidence="1">
    <location>
        <begin position="862"/>
        <end position="871"/>
    </location>
</feature>
<feature type="region of interest" description="Disordered" evidence="1">
    <location>
        <begin position="1149"/>
        <end position="1170"/>
    </location>
</feature>
<feature type="compositionally biased region" description="Polar residues" evidence="1">
    <location>
        <begin position="1150"/>
        <end position="1168"/>
    </location>
</feature>
<feature type="compositionally biased region" description="Basic and acidic residues" evidence="1">
    <location>
        <begin position="561"/>
        <end position="573"/>
    </location>
</feature>
<organism evidence="2 3">
    <name type="scientific">Lithospermum erythrorhizon</name>
    <name type="common">Purple gromwell</name>
    <name type="synonym">Lithospermum officinale var. erythrorhizon</name>
    <dbReference type="NCBI Taxonomy" id="34254"/>
    <lineage>
        <taxon>Eukaryota</taxon>
        <taxon>Viridiplantae</taxon>
        <taxon>Streptophyta</taxon>
        <taxon>Embryophyta</taxon>
        <taxon>Tracheophyta</taxon>
        <taxon>Spermatophyta</taxon>
        <taxon>Magnoliopsida</taxon>
        <taxon>eudicotyledons</taxon>
        <taxon>Gunneridae</taxon>
        <taxon>Pentapetalae</taxon>
        <taxon>asterids</taxon>
        <taxon>lamiids</taxon>
        <taxon>Boraginales</taxon>
        <taxon>Boraginaceae</taxon>
        <taxon>Boraginoideae</taxon>
        <taxon>Lithospermeae</taxon>
        <taxon>Lithospermum</taxon>
    </lineage>
</organism>
<feature type="region of interest" description="Disordered" evidence="1">
    <location>
        <begin position="410"/>
        <end position="435"/>
    </location>
</feature>
<feature type="region of interest" description="Disordered" evidence="1">
    <location>
        <begin position="465"/>
        <end position="534"/>
    </location>
</feature>
<proteinExistence type="predicted"/>
<feature type="compositionally biased region" description="Basic and acidic residues" evidence="1">
    <location>
        <begin position="663"/>
        <end position="673"/>
    </location>
</feature>
<dbReference type="AlphaFoldDB" id="A0AAV3NHW7"/>
<name>A0AAV3NHW7_LITER</name>
<feature type="region of interest" description="Disordered" evidence="1">
    <location>
        <begin position="851"/>
        <end position="898"/>
    </location>
</feature>
<dbReference type="EMBL" id="BAABME010000019">
    <property type="protein sequence ID" value="GAA0138538.1"/>
    <property type="molecule type" value="Genomic_DNA"/>
</dbReference>
<feature type="compositionally biased region" description="Polar residues" evidence="1">
    <location>
        <begin position="1204"/>
        <end position="1213"/>
    </location>
</feature>
<protein>
    <submittedName>
        <fullName evidence="2">Uncharacterized protein</fullName>
    </submittedName>
</protein>
<accession>A0AAV3NHW7</accession>
<evidence type="ECO:0000313" key="2">
    <source>
        <dbReference type="EMBL" id="GAA0138538.1"/>
    </source>
</evidence>
<feature type="compositionally biased region" description="Basic and acidic residues" evidence="1">
    <location>
        <begin position="478"/>
        <end position="490"/>
    </location>
</feature>
<feature type="compositionally biased region" description="Polar residues" evidence="1">
    <location>
        <begin position="621"/>
        <end position="647"/>
    </location>
</feature>
<dbReference type="PANTHER" id="PTHR35767:SF1">
    <property type="entry name" value="HAPLESS PROTEIN"/>
    <property type="match status" value="1"/>
</dbReference>
<reference evidence="2 3" key="1">
    <citation type="submission" date="2024-01" db="EMBL/GenBank/DDBJ databases">
        <title>The complete chloroplast genome sequence of Lithospermum erythrorhizon: insights into the phylogenetic relationship among Boraginaceae species and the maternal lineages of purple gromwells.</title>
        <authorList>
            <person name="Okada T."/>
            <person name="Watanabe K."/>
        </authorList>
    </citation>
    <scope>NUCLEOTIDE SEQUENCE [LARGE SCALE GENOMIC DNA]</scope>
</reference>
<dbReference type="Gene3D" id="3.30.160.60">
    <property type="entry name" value="Classic Zinc Finger"/>
    <property type="match status" value="1"/>
</dbReference>
<feature type="compositionally biased region" description="Low complexity" evidence="1">
    <location>
        <begin position="510"/>
        <end position="525"/>
    </location>
</feature>
<dbReference type="PANTHER" id="PTHR35767">
    <property type="entry name" value="HAPLESS PROTEIN"/>
    <property type="match status" value="1"/>
</dbReference>
<keyword evidence="3" id="KW-1185">Reference proteome</keyword>
<evidence type="ECO:0000256" key="1">
    <source>
        <dbReference type="SAM" id="MobiDB-lite"/>
    </source>
</evidence>
<gene>
    <name evidence="2" type="ORF">LIER_00265</name>
</gene>
<feature type="region of interest" description="Disordered" evidence="1">
    <location>
        <begin position="547"/>
        <end position="573"/>
    </location>
</feature>
<feature type="compositionally biased region" description="Low complexity" evidence="1">
    <location>
        <begin position="888"/>
        <end position="898"/>
    </location>
</feature>
<feature type="region of interest" description="Disordered" evidence="1">
    <location>
        <begin position="1204"/>
        <end position="1228"/>
    </location>
</feature>
<sequence length="1228" mass="134493">MLSNETPSPDPSLCPCEISQLNNNNNNNNNNSSDDQQPCGVLQSDLLISCPNFTIRDYAFSNRSKDIKSSWPFSEKSLQLCLNHGVKDLLPPFQSLGAVKKPSTAQRSTIATSLFSKENQYHIIDQASRPTNHLLSVTSVDAQPSLTSVHTNPSRSEGVRIFPSMVVEADTLLNTSASKPVKKISLVNKKVEKIMKPLTKKCREILKLNNTAADHNKLDYNTSNNFFVSETMASKVCPVCKTFTSSSNTTLNAHIDQCLSGESVSQWTSDPKVIKSRIKPKRMRSMVDIYVTAQHCTIEELERRNGINFSTCSGLPAQDMEVGSVERKRKSPVDLEEIENEAAVYLKGTKLRILSKLNDLSSPVMAGDDTGTCKHVDGEKSRKLCLAKMKKKKLQEKHHKLRIRVSDSKKFCSPRHHQNSQINSTQEHSRGPEEHLEVEAFTKPPRAHGLIKDIEQEFVGRRIFSKRSVPTKMNNNGDHPHPTCTREKKLAGVNSEESPRYSYLNGGCGSKSNKSSGTSPASPRSSEPHNGYGRVLSLRRSVRAPLGFEPCYDKNNPPMEGNKKESNKSDSFVKCKSKDELRNKLNPVASLSIRKVKLKRALTRNGSSVCDNSKDFPDGLDTSSKSRGFPSLTQKQASRLSNPQESAPESDRVDIARQTIAKISKDVTTDRREPKVRRDRGNVKASGEGKTLVLKGMKSTSDHSEPQVDGINYSYSDNVTAGSGDEKESEQNNVQPCEKDVVDEVTCNSPFFEASKGHCKPSDVQCHEVTGHLDVQSDSRGYMIFCDEQMGTEDARYPVESILNGVEKMFYINEEGKSIFGQNVHATTKLHSNDGSGCYYAEVDLIPIPGPPGSFLPSPSSNGFHGNSTPASSHNRSSENHHEFADGDSSPSPTSTISNSDIAKFDSSLIERFPFQHSIQDVKRSSVYDATAGTMVDKISLDSSKAFAGGGGLDTVEPKVHLVYTKSETPLGIKNDHPCRCSQKDGAVLSSADLNYRDTSLLSWPSMPLVPESPFNTQVNPDETRLAKTCNLMLNVPSSGQLAREIHNATGDPPGLISNNTSINSGIKFFNTDGESASPSTPNSIFRLMGKDLMVVSKDETYSHQTAKETIVIDDASESSVDLATHGMGLLNQSVPSVKQQLMASGVGPMNSSSMYSCQPETSHSGSLPQMRPASFQVPSMMGVNSSLPIKWNCVAQGSNLVQRGSFQSSPSSAHHMRSKAYQSGGFS</sequence>
<dbReference type="Proteomes" id="UP001454036">
    <property type="component" value="Unassembled WGS sequence"/>
</dbReference>
<feature type="region of interest" description="Disordered" evidence="1">
    <location>
        <begin position="603"/>
        <end position="691"/>
    </location>
</feature>
<feature type="compositionally biased region" description="Basic and acidic residues" evidence="1">
    <location>
        <begin position="876"/>
        <end position="885"/>
    </location>
</feature>
<evidence type="ECO:0000313" key="3">
    <source>
        <dbReference type="Proteomes" id="UP001454036"/>
    </source>
</evidence>
<comment type="caution">
    <text evidence="2">The sequence shown here is derived from an EMBL/GenBank/DDBJ whole genome shotgun (WGS) entry which is preliminary data.</text>
</comment>